<organism evidence="1 2">
    <name type="scientific">Acropora cervicornis</name>
    <name type="common">Staghorn coral</name>
    <dbReference type="NCBI Taxonomy" id="6130"/>
    <lineage>
        <taxon>Eukaryota</taxon>
        <taxon>Metazoa</taxon>
        <taxon>Cnidaria</taxon>
        <taxon>Anthozoa</taxon>
        <taxon>Hexacorallia</taxon>
        <taxon>Scleractinia</taxon>
        <taxon>Astrocoeniina</taxon>
        <taxon>Acroporidae</taxon>
        <taxon>Acropora</taxon>
    </lineage>
</organism>
<reference evidence="1" key="1">
    <citation type="journal article" date="2023" name="G3 (Bethesda)">
        <title>Whole genome assembly and annotation of the endangered Caribbean coral Acropora cervicornis.</title>
        <authorList>
            <person name="Selwyn J.D."/>
            <person name="Vollmer S.V."/>
        </authorList>
    </citation>
    <scope>NUCLEOTIDE SEQUENCE</scope>
    <source>
        <strain evidence="1">K2</strain>
    </source>
</reference>
<dbReference type="Proteomes" id="UP001249851">
    <property type="component" value="Unassembled WGS sequence"/>
</dbReference>
<evidence type="ECO:0000313" key="1">
    <source>
        <dbReference type="EMBL" id="KAK2564681.1"/>
    </source>
</evidence>
<keyword evidence="2" id="KW-1185">Reference proteome</keyword>
<name>A0AAD9QPD4_ACRCE</name>
<gene>
    <name evidence="1" type="ORF">P5673_012162</name>
</gene>
<accession>A0AAD9QPD4</accession>
<protein>
    <submittedName>
        <fullName evidence="1">Uncharacterized protein</fullName>
    </submittedName>
</protein>
<proteinExistence type="predicted"/>
<comment type="caution">
    <text evidence="1">The sequence shown here is derived from an EMBL/GenBank/DDBJ whole genome shotgun (WGS) entry which is preliminary data.</text>
</comment>
<dbReference type="AlphaFoldDB" id="A0AAD9QPD4"/>
<reference evidence="1" key="2">
    <citation type="journal article" date="2023" name="Science">
        <title>Genomic signatures of disease resistance in endangered staghorn corals.</title>
        <authorList>
            <person name="Vollmer S.V."/>
            <person name="Selwyn J.D."/>
            <person name="Despard B.A."/>
            <person name="Roesel C.L."/>
        </authorList>
    </citation>
    <scope>NUCLEOTIDE SEQUENCE</scope>
    <source>
        <strain evidence="1">K2</strain>
    </source>
</reference>
<evidence type="ECO:0000313" key="2">
    <source>
        <dbReference type="Proteomes" id="UP001249851"/>
    </source>
</evidence>
<sequence>MENLPAPSGPSEKPKDETVAGNCSDVLKALEKAFAKLISTSELQDLIDLHSRLHIVVSVEKFMELKDKFPLLDLPFLRHLAQSKEADESTSPTSQISVKFCFPVPFLCVSNTELCRKHYLLAAKMKGCEKLKDWVDPIINQFWYCCRVAEGSVEELKECFIMCAGNTLGLKPPVDMVHMLKKSVQERHWQNL</sequence>
<dbReference type="EMBL" id="JARQWQ010000022">
    <property type="protein sequence ID" value="KAK2564681.1"/>
    <property type="molecule type" value="Genomic_DNA"/>
</dbReference>